<dbReference type="InterPro" id="IPR006171">
    <property type="entry name" value="TOPRIM_dom"/>
</dbReference>
<dbReference type="PROSITE" id="PS00396">
    <property type="entry name" value="TOPO_IA_1"/>
    <property type="match status" value="1"/>
</dbReference>
<feature type="region of interest" description="Interaction with DNA" evidence="10">
    <location>
        <begin position="189"/>
        <end position="194"/>
    </location>
</feature>
<dbReference type="InterPro" id="IPR034149">
    <property type="entry name" value="TOPRIM_TopoI"/>
</dbReference>
<dbReference type="GO" id="GO:0005694">
    <property type="term" value="C:chromosome"/>
    <property type="evidence" value="ECO:0007669"/>
    <property type="project" value="InterPro"/>
</dbReference>
<dbReference type="Gene3D" id="2.70.20.10">
    <property type="entry name" value="Topoisomerase I, domain 3"/>
    <property type="match status" value="1"/>
</dbReference>
<dbReference type="InterPro" id="IPR005733">
    <property type="entry name" value="TopoI_bac-type"/>
</dbReference>
<dbReference type="SUPFAM" id="SSF56712">
    <property type="entry name" value="Prokaryotic type I DNA topoisomerase"/>
    <property type="match status" value="1"/>
</dbReference>
<evidence type="ECO:0000256" key="3">
    <source>
        <dbReference type="ARBA" id="ARBA00022723"/>
    </source>
</evidence>
<dbReference type="InterPro" id="IPR013497">
    <property type="entry name" value="Topo_IA_cen"/>
</dbReference>
<comment type="caution">
    <text evidence="13">The sequence shown here is derived from an EMBL/GenBank/DDBJ whole genome shotgun (WGS) entry which is preliminary data.</text>
</comment>
<feature type="site" description="Interaction with DNA" evidence="10">
    <location>
        <position position="166"/>
    </location>
</feature>
<keyword evidence="5" id="KW-0862">Zinc</keyword>
<dbReference type="Pfam" id="PF01751">
    <property type="entry name" value="Toprim"/>
    <property type="match status" value="1"/>
</dbReference>
<sequence length="708" mass="81464">MDLIIVESPTKARTLSRFLGSGYVVEATTGHIKDLPKNKLSIDVEHDFKPDYRVVEKRSETIRKIQTASKKAKNVFIATDPDREGEAIAQHVAEIIKDKHSLRSKDQKDTKILREKTDKNLAVSQYRNIVVSRIVFHEITKNAVEEAIKNLRDVDKNLVHAQTARRVLDRLVGYKLSPLLWKKVRRGLSAGRVQTVCVRLIVEKEREIEAFKSKEYWEIFVNLQTSKTPNEQKNTFEVQLIKINDKKAEIQNKENADKVVSDLKASEYTVLDVVKREVNKSPYPPFTTSTMSQAAARIFGWSSKKTMSVAQALYEEGLITYHRTDSMNISLEAIRKTRDFIKKQYGGEYLPEKPKFYKTSSKVAQEAHEAIRPTSVNSKYELQNSRYEREGEMLYKLIWKRFVACQMTASVYDETTIDVVTEFKKERTEEIKNKYLLRVSGQIMKFDGWKILYVKVDYDKVAVDSSLRHPERSKGSFDADPAQLPDVSKDETLKLLKVIPLQKFTQPPARYTEASLIKVLEKLGIGRPSTYAPTINTIQIRNYVEKNEGKFSPTSVGIAVNDFLIGNFPDVFEYQFTAGMEEGLDKVANGEEKWVELIRDFYKPFEKKLLDVEKKAKRVAIEAEKTGEKCPECKKGDIVIRTGRFGKFLSCDKFPECKYTAKYLDKIGKKCPDCKKGEVIVKKTKKGRKFYGCSRYPKCKWASWRKPS</sequence>
<feature type="site" description="Interaction with DNA" evidence="10">
    <location>
        <position position="174"/>
    </location>
</feature>
<evidence type="ECO:0000256" key="7">
    <source>
        <dbReference type="ARBA" id="ARBA00023029"/>
    </source>
</evidence>
<dbReference type="CDD" id="cd03363">
    <property type="entry name" value="TOPRIM_TopoIA_TopoI"/>
    <property type="match status" value="1"/>
</dbReference>
<dbReference type="PANTHER" id="PTHR42785:SF1">
    <property type="entry name" value="DNA TOPOISOMERASE"/>
    <property type="match status" value="1"/>
</dbReference>
<dbReference type="Proteomes" id="UP000034366">
    <property type="component" value="Unassembled WGS sequence"/>
</dbReference>
<evidence type="ECO:0000259" key="12">
    <source>
        <dbReference type="PROSITE" id="PS52039"/>
    </source>
</evidence>
<dbReference type="NCBIfam" id="TIGR01051">
    <property type="entry name" value="topA_bact"/>
    <property type="match status" value="1"/>
</dbReference>
<dbReference type="SUPFAM" id="SSF57783">
    <property type="entry name" value="Zinc beta-ribbon"/>
    <property type="match status" value="1"/>
</dbReference>
<evidence type="ECO:0000259" key="11">
    <source>
        <dbReference type="PROSITE" id="PS50880"/>
    </source>
</evidence>
<evidence type="ECO:0000313" key="14">
    <source>
        <dbReference type="Proteomes" id="UP000034366"/>
    </source>
</evidence>
<dbReference type="EC" id="5.6.2.1" evidence="10"/>
<dbReference type="InterPro" id="IPR003601">
    <property type="entry name" value="Topo_IA_2"/>
</dbReference>
<dbReference type="Pfam" id="PF01396">
    <property type="entry name" value="Zn_ribbon_Top1"/>
    <property type="match status" value="2"/>
</dbReference>
<accession>A0A0G0IGW4</accession>
<feature type="site" description="Interaction with DNA" evidence="10">
    <location>
        <position position="181"/>
    </location>
</feature>
<feature type="site" description="Interaction with DNA" evidence="10">
    <location>
        <position position="323"/>
    </location>
</feature>
<dbReference type="GO" id="GO:0003917">
    <property type="term" value="F:DNA topoisomerase type I (single strand cut, ATP-independent) activity"/>
    <property type="evidence" value="ECO:0007669"/>
    <property type="project" value="UniProtKB-UniRule"/>
</dbReference>
<dbReference type="Gene3D" id="1.10.460.10">
    <property type="entry name" value="Topoisomerase I, domain 2"/>
    <property type="match status" value="1"/>
</dbReference>
<dbReference type="SMART" id="SM00493">
    <property type="entry name" value="TOPRIM"/>
    <property type="match status" value="1"/>
</dbReference>
<organism evidence="13 14">
    <name type="scientific">Candidatus Woesebacteria bacterium GW2011_GWD1_38_10</name>
    <dbReference type="NCBI Taxonomy" id="1618592"/>
    <lineage>
        <taxon>Bacteria</taxon>
        <taxon>Candidatus Woeseibacteriota</taxon>
    </lineage>
</organism>
<dbReference type="PATRIC" id="fig|1618592.3.peg.195"/>
<keyword evidence="6" id="KW-0460">Magnesium</keyword>
<feature type="domain" description="Toprim" evidence="11">
    <location>
        <begin position="1"/>
        <end position="117"/>
    </location>
</feature>
<keyword evidence="4" id="KW-0863">Zinc-finger</keyword>
<dbReference type="PANTHER" id="PTHR42785">
    <property type="entry name" value="DNA TOPOISOMERASE, TYPE IA, CORE"/>
    <property type="match status" value="1"/>
</dbReference>
<dbReference type="Gene3D" id="3.40.50.140">
    <property type="match status" value="1"/>
</dbReference>
<dbReference type="InterPro" id="IPR023406">
    <property type="entry name" value="Topo_IA_AS"/>
</dbReference>
<comment type="catalytic activity">
    <reaction evidence="1 10">
        <text>ATP-independent breakage of single-stranded DNA, followed by passage and rejoining.</text>
        <dbReference type="EC" id="5.6.2.1"/>
    </reaction>
</comment>
<keyword evidence="7 10" id="KW-0799">Topoisomerase</keyword>
<protein>
    <recommendedName>
        <fullName evidence="10">DNA topoisomerase 1</fullName>
        <ecNumber evidence="10">5.6.2.1</ecNumber>
    </recommendedName>
    <alternativeName>
        <fullName evidence="10">DNA topoisomerase I</fullName>
    </alternativeName>
</protein>
<feature type="active site" description="O-(5'-phospho-DNA)-tyrosine intermediate" evidence="10">
    <location>
        <position position="321"/>
    </location>
</feature>
<feature type="site" description="Interaction with DNA" evidence="10">
    <location>
        <position position="165"/>
    </location>
</feature>
<dbReference type="InterPro" id="IPR003602">
    <property type="entry name" value="Topo_IA_DNA-bd_dom"/>
</dbReference>
<evidence type="ECO:0000256" key="1">
    <source>
        <dbReference type="ARBA" id="ARBA00000213"/>
    </source>
</evidence>
<reference evidence="13 14" key="1">
    <citation type="journal article" date="2015" name="Nature">
        <title>rRNA introns, odd ribosomes, and small enigmatic genomes across a large radiation of phyla.</title>
        <authorList>
            <person name="Brown C.T."/>
            <person name="Hug L.A."/>
            <person name="Thomas B.C."/>
            <person name="Sharon I."/>
            <person name="Castelle C.J."/>
            <person name="Singh A."/>
            <person name="Wilkins M.J."/>
            <person name="Williams K.H."/>
            <person name="Banfield J.F."/>
        </authorList>
    </citation>
    <scope>NUCLEOTIDE SEQUENCE [LARGE SCALE GENOMIC DNA]</scope>
</reference>
<dbReference type="InterPro" id="IPR013824">
    <property type="entry name" value="Topo_IA_cen_sub1"/>
</dbReference>
<feature type="site" description="Interaction with DNA" evidence="10">
    <location>
        <position position="541"/>
    </location>
</feature>
<dbReference type="InterPro" id="IPR013498">
    <property type="entry name" value="Topo_IA_Znf"/>
</dbReference>
<dbReference type="EMBL" id="LBTW01000008">
    <property type="protein sequence ID" value="KKQ50230.1"/>
    <property type="molecule type" value="Genomic_DNA"/>
</dbReference>
<evidence type="ECO:0000256" key="6">
    <source>
        <dbReference type="ARBA" id="ARBA00022842"/>
    </source>
</evidence>
<dbReference type="HAMAP" id="MF_00952">
    <property type="entry name" value="Topoisom_1_prok"/>
    <property type="match status" value="1"/>
</dbReference>
<dbReference type="GO" id="GO:0006265">
    <property type="term" value="P:DNA topological change"/>
    <property type="evidence" value="ECO:0007669"/>
    <property type="project" value="UniProtKB-UniRule"/>
</dbReference>
<comment type="similarity">
    <text evidence="2 10">Belongs to the type IA topoisomerase family.</text>
</comment>
<evidence type="ECO:0000256" key="9">
    <source>
        <dbReference type="ARBA" id="ARBA00023235"/>
    </source>
</evidence>
<feature type="domain" description="Topo IA-type catalytic" evidence="12">
    <location>
        <begin position="155"/>
        <end position="610"/>
    </location>
</feature>
<keyword evidence="3" id="KW-0479">Metal-binding</keyword>
<dbReference type="PRINTS" id="PR00417">
    <property type="entry name" value="PRTPISMRASEI"/>
</dbReference>
<dbReference type="Gene3D" id="1.10.290.10">
    <property type="entry name" value="Topoisomerase I, domain 4"/>
    <property type="match status" value="1"/>
</dbReference>
<comment type="subunit">
    <text evidence="10">Monomer.</text>
</comment>
<dbReference type="InterPro" id="IPR013825">
    <property type="entry name" value="Topo_IA_cen_sub2"/>
</dbReference>
<evidence type="ECO:0000256" key="8">
    <source>
        <dbReference type="ARBA" id="ARBA00023125"/>
    </source>
</evidence>
<evidence type="ECO:0000256" key="4">
    <source>
        <dbReference type="ARBA" id="ARBA00022771"/>
    </source>
</evidence>
<evidence type="ECO:0000256" key="2">
    <source>
        <dbReference type="ARBA" id="ARBA00009446"/>
    </source>
</evidence>
<dbReference type="SMART" id="SM00437">
    <property type="entry name" value="TOP1Ac"/>
    <property type="match status" value="1"/>
</dbReference>
<evidence type="ECO:0000313" key="13">
    <source>
        <dbReference type="EMBL" id="KKQ50230.1"/>
    </source>
</evidence>
<feature type="site" description="Interaction with DNA" evidence="10">
    <location>
        <position position="169"/>
    </location>
</feature>
<dbReference type="InterPro" id="IPR000380">
    <property type="entry name" value="Topo_IA"/>
</dbReference>
<dbReference type="InterPro" id="IPR023405">
    <property type="entry name" value="Topo_IA_core_domain"/>
</dbReference>
<comment type="function">
    <text evidence="10">Releases the supercoiling and torsional tension of DNA, which is introduced during the DNA replication and transcription, by transiently cleaving and rejoining one strand of the DNA duplex. Introduces a single-strand break via transesterification at a target site in duplex DNA. The scissile phosphodiester is attacked by the catalytic tyrosine of the enzyme, resulting in the formation of a DNA-(5'-phosphotyrosyl)-enzyme intermediate and the expulsion of a 3'-OH DNA strand. The free DNA strand then undergoes passage around the unbroken strand, thus removing DNA supercoils. Finally, in the religation step, the DNA 3'-OH attacks the covalent intermediate to expel the active-site tyrosine and restore the DNA phosphodiester backbone.</text>
</comment>
<dbReference type="PROSITE" id="PS50880">
    <property type="entry name" value="TOPRIM"/>
    <property type="match status" value="1"/>
</dbReference>
<dbReference type="InterPro" id="IPR028612">
    <property type="entry name" value="Topoisom_1_IA"/>
</dbReference>
<evidence type="ECO:0000256" key="10">
    <source>
        <dbReference type="HAMAP-Rule" id="MF_00952"/>
    </source>
</evidence>
<proteinExistence type="inferred from homology"/>
<dbReference type="AlphaFoldDB" id="A0A0G0IGW4"/>
<dbReference type="InterPro" id="IPR013826">
    <property type="entry name" value="Topo_IA_cen_sub3"/>
</dbReference>
<dbReference type="SMART" id="SM00436">
    <property type="entry name" value="TOP1Bc"/>
    <property type="match status" value="1"/>
</dbReference>
<name>A0A0G0IGW4_9BACT</name>
<dbReference type="GO" id="GO:0003677">
    <property type="term" value="F:DNA binding"/>
    <property type="evidence" value="ECO:0007669"/>
    <property type="project" value="UniProtKB-KW"/>
</dbReference>
<dbReference type="GO" id="GO:0008270">
    <property type="term" value="F:zinc ion binding"/>
    <property type="evidence" value="ECO:0007669"/>
    <property type="project" value="UniProtKB-KW"/>
</dbReference>
<dbReference type="Pfam" id="PF01131">
    <property type="entry name" value="Topoisom_bac"/>
    <property type="match status" value="1"/>
</dbReference>
<dbReference type="PROSITE" id="PS52039">
    <property type="entry name" value="TOPO_IA_2"/>
    <property type="match status" value="1"/>
</dbReference>
<keyword evidence="8 10" id="KW-0238">DNA-binding</keyword>
<dbReference type="CDD" id="cd00186">
    <property type="entry name" value="TOP1Ac"/>
    <property type="match status" value="1"/>
</dbReference>
<evidence type="ECO:0000256" key="5">
    <source>
        <dbReference type="ARBA" id="ARBA00022833"/>
    </source>
</evidence>
<gene>
    <name evidence="10" type="primary">topA</name>
    <name evidence="13" type="ORF">US67_C0008G0011</name>
</gene>
<keyword evidence="9 10" id="KW-0413">Isomerase</keyword>
<feature type="site" description="Interaction with DNA" evidence="10">
    <location>
        <position position="31"/>
    </location>
</feature>
<dbReference type="Gene3D" id="3.30.65.10">
    <property type="entry name" value="Bacterial Topoisomerase I, domain 1"/>
    <property type="match status" value="2"/>
</dbReference>